<proteinExistence type="predicted"/>
<dbReference type="EMBL" id="JAPDOB010000002">
    <property type="protein sequence ID" value="MCW3798472.1"/>
    <property type="molecule type" value="Genomic_DNA"/>
</dbReference>
<accession>A0ABT3JHB6</accession>
<keyword evidence="2" id="KW-1185">Reference proteome</keyword>
<dbReference type="RefSeq" id="WP_264883326.1">
    <property type="nucleotide sequence ID" value="NZ_JAPDOB010000002.1"/>
</dbReference>
<gene>
    <name evidence="1" type="ORF">OMW55_11715</name>
</gene>
<evidence type="ECO:0000313" key="1">
    <source>
        <dbReference type="EMBL" id="MCW3798472.1"/>
    </source>
</evidence>
<protein>
    <submittedName>
        <fullName evidence="1">Uncharacterized protein</fullName>
    </submittedName>
</protein>
<dbReference type="Proteomes" id="UP001526246">
    <property type="component" value="Unassembled WGS sequence"/>
</dbReference>
<name>A0ABT3JHB6_9SPHN</name>
<sequence>MRERNTIAYEVVGVAPVGSERTSIQVIARNTTPLRAGMVPDSYDTERRRDGTKYRLSFVKRSSEWKVEQIEEWQDYGSGGQWRQEFKRSDLEPMVPSTVMIRPF</sequence>
<organism evidence="1 2">
    <name type="scientific">Sphingomonas arvum</name>
    <dbReference type="NCBI Taxonomy" id="2992113"/>
    <lineage>
        <taxon>Bacteria</taxon>
        <taxon>Pseudomonadati</taxon>
        <taxon>Pseudomonadota</taxon>
        <taxon>Alphaproteobacteria</taxon>
        <taxon>Sphingomonadales</taxon>
        <taxon>Sphingomonadaceae</taxon>
        <taxon>Sphingomonas</taxon>
    </lineage>
</organism>
<reference evidence="1 2" key="1">
    <citation type="submission" date="2022-10" db="EMBL/GenBank/DDBJ databases">
        <title>Sphingomonas sp.</title>
        <authorList>
            <person name="Jin C."/>
        </authorList>
    </citation>
    <scope>NUCLEOTIDE SEQUENCE [LARGE SCALE GENOMIC DNA]</scope>
    <source>
        <strain evidence="1 2">BN140010</strain>
    </source>
</reference>
<evidence type="ECO:0000313" key="2">
    <source>
        <dbReference type="Proteomes" id="UP001526246"/>
    </source>
</evidence>
<comment type="caution">
    <text evidence="1">The sequence shown here is derived from an EMBL/GenBank/DDBJ whole genome shotgun (WGS) entry which is preliminary data.</text>
</comment>